<evidence type="ECO:0000259" key="3">
    <source>
        <dbReference type="Pfam" id="PF25917"/>
    </source>
</evidence>
<comment type="caution">
    <text evidence="4">The sequence shown here is derived from an EMBL/GenBank/DDBJ whole genome shotgun (WGS) entry which is preliminary data.</text>
</comment>
<dbReference type="SUPFAM" id="SSF111369">
    <property type="entry name" value="HlyD-like secretion proteins"/>
    <property type="match status" value="1"/>
</dbReference>
<dbReference type="Gene3D" id="2.40.30.170">
    <property type="match status" value="1"/>
</dbReference>
<dbReference type="NCBIfam" id="TIGR01730">
    <property type="entry name" value="RND_mfp"/>
    <property type="match status" value="1"/>
</dbReference>
<keyword evidence="2" id="KW-0175">Coiled coil</keyword>
<comment type="similarity">
    <text evidence="1">Belongs to the membrane fusion protein (MFP) (TC 8.A.1) family.</text>
</comment>
<evidence type="ECO:0000313" key="5">
    <source>
        <dbReference type="Proteomes" id="UP000075420"/>
    </source>
</evidence>
<feature type="coiled-coil region" evidence="2">
    <location>
        <begin position="130"/>
        <end position="157"/>
    </location>
</feature>
<sequence length="254" mass="26639">MLWPFTRQQLAIAGAALSVPLAGAVALAGLRAPDVAVLEPHVGAFRAAAVAATPAIDAPPPDKGERPRPAHPGFIGVLLAHRSVDLAARNEGRLRAVHVRLGDRVAAGDLLATLDLQTLRSDTAIAAAALRGAEVALSRAREELAEAEERHRRAQALAAEGLASGEDLSAAEHKTAMARLQVDAAAAELREKRARVGQLRGVQADTEIRAPFAGRVVARYAEPGESVGSTVPILRLISDDGLLVRFAVPEEHRG</sequence>
<feature type="non-terminal residue" evidence="4">
    <location>
        <position position="254"/>
    </location>
</feature>
<proteinExistence type="inferred from homology"/>
<organism evidence="4 5">
    <name type="scientific">Sorangium cellulosum</name>
    <name type="common">Polyangium cellulosum</name>
    <dbReference type="NCBI Taxonomy" id="56"/>
    <lineage>
        <taxon>Bacteria</taxon>
        <taxon>Pseudomonadati</taxon>
        <taxon>Myxococcota</taxon>
        <taxon>Polyangia</taxon>
        <taxon>Polyangiales</taxon>
        <taxon>Polyangiaceae</taxon>
        <taxon>Sorangium</taxon>
    </lineage>
</organism>
<accession>A0A150PFR6</accession>
<dbReference type="PANTHER" id="PTHR30469:SF15">
    <property type="entry name" value="HLYD FAMILY OF SECRETION PROTEINS"/>
    <property type="match status" value="1"/>
</dbReference>
<evidence type="ECO:0000313" key="4">
    <source>
        <dbReference type="EMBL" id="KYF54472.1"/>
    </source>
</evidence>
<evidence type="ECO:0000256" key="1">
    <source>
        <dbReference type="ARBA" id="ARBA00009477"/>
    </source>
</evidence>
<dbReference type="PANTHER" id="PTHR30469">
    <property type="entry name" value="MULTIDRUG RESISTANCE PROTEIN MDTA"/>
    <property type="match status" value="1"/>
</dbReference>
<feature type="domain" description="Multidrug resistance protein MdtA-like barrel-sandwich hybrid" evidence="3">
    <location>
        <begin position="82"/>
        <end position="228"/>
    </location>
</feature>
<dbReference type="Gene3D" id="1.10.287.470">
    <property type="entry name" value="Helix hairpin bin"/>
    <property type="match status" value="1"/>
</dbReference>
<evidence type="ECO:0000256" key="2">
    <source>
        <dbReference type="SAM" id="Coils"/>
    </source>
</evidence>
<gene>
    <name evidence="4" type="ORF">BE08_35930</name>
</gene>
<name>A0A150PFR6_SORCE</name>
<dbReference type="Gene3D" id="2.40.50.100">
    <property type="match status" value="1"/>
</dbReference>
<dbReference type="InterPro" id="IPR006143">
    <property type="entry name" value="RND_pump_MFP"/>
</dbReference>
<dbReference type="EMBL" id="JELY01001826">
    <property type="protein sequence ID" value="KYF54472.1"/>
    <property type="molecule type" value="Genomic_DNA"/>
</dbReference>
<dbReference type="Proteomes" id="UP000075420">
    <property type="component" value="Unassembled WGS sequence"/>
</dbReference>
<dbReference type="InterPro" id="IPR058625">
    <property type="entry name" value="MdtA-like_BSH"/>
</dbReference>
<reference evidence="4 5" key="1">
    <citation type="submission" date="2014-02" db="EMBL/GenBank/DDBJ databases">
        <title>The small core and large imbalanced accessory genome model reveals a collaborative survival strategy of Sorangium cellulosum strains in nature.</title>
        <authorList>
            <person name="Han K."/>
            <person name="Peng R."/>
            <person name="Blom J."/>
            <person name="Li Y.-Z."/>
        </authorList>
    </citation>
    <scope>NUCLEOTIDE SEQUENCE [LARGE SCALE GENOMIC DNA]</scope>
    <source>
        <strain evidence="4 5">So0157-25</strain>
    </source>
</reference>
<protein>
    <recommendedName>
        <fullName evidence="3">Multidrug resistance protein MdtA-like barrel-sandwich hybrid domain-containing protein</fullName>
    </recommendedName>
</protein>
<dbReference type="GO" id="GO:0015562">
    <property type="term" value="F:efflux transmembrane transporter activity"/>
    <property type="evidence" value="ECO:0007669"/>
    <property type="project" value="TreeGrafter"/>
</dbReference>
<dbReference type="AlphaFoldDB" id="A0A150PFR6"/>
<dbReference type="GO" id="GO:1990281">
    <property type="term" value="C:efflux pump complex"/>
    <property type="evidence" value="ECO:0007669"/>
    <property type="project" value="TreeGrafter"/>
</dbReference>
<dbReference type="Pfam" id="PF25917">
    <property type="entry name" value="BSH_RND"/>
    <property type="match status" value="1"/>
</dbReference>